<keyword evidence="1" id="KW-0472">Membrane</keyword>
<name>A0A9E7N9C9_9EURY</name>
<dbReference type="InterPro" id="IPR058337">
    <property type="entry name" value="DUF8024"/>
</dbReference>
<keyword evidence="1" id="KW-0812">Transmembrane</keyword>
<evidence type="ECO:0000313" key="3">
    <source>
        <dbReference type="Proteomes" id="UP001056855"/>
    </source>
</evidence>
<accession>A0A9E7N9C9</accession>
<keyword evidence="3" id="KW-1185">Reference proteome</keyword>
<dbReference type="RefSeq" id="WP_254158369.1">
    <property type="nucleotide sequence ID" value="NZ_CP100355.1"/>
</dbReference>
<evidence type="ECO:0000313" key="2">
    <source>
        <dbReference type="EMBL" id="UTF53850.1"/>
    </source>
</evidence>
<feature type="transmembrane region" description="Helical" evidence="1">
    <location>
        <begin position="30"/>
        <end position="63"/>
    </location>
</feature>
<dbReference type="EMBL" id="CP100355">
    <property type="protein sequence ID" value="UTF53850.1"/>
    <property type="molecule type" value="Genomic_DNA"/>
</dbReference>
<dbReference type="Proteomes" id="UP001056855">
    <property type="component" value="Chromosome"/>
</dbReference>
<dbReference type="GeneID" id="73288533"/>
<protein>
    <submittedName>
        <fullName evidence="2">Uncharacterized protein</fullName>
    </submittedName>
</protein>
<proteinExistence type="predicted"/>
<keyword evidence="1" id="KW-1133">Transmembrane helix</keyword>
<evidence type="ECO:0000256" key="1">
    <source>
        <dbReference type="SAM" id="Phobius"/>
    </source>
</evidence>
<dbReference type="Pfam" id="PF26067">
    <property type="entry name" value="DUF8024"/>
    <property type="match status" value="1"/>
</dbReference>
<sequence length="64" mass="6571">MVSAPFLDPIVSNLVEMINLFSNVATGEGLAPLLFLVGAILVAFSMGVFGVLTLGGLGSLFSLE</sequence>
<organism evidence="2 3">
    <name type="scientific">Natronosalvus rutilus</name>
    <dbReference type="NCBI Taxonomy" id="2953753"/>
    <lineage>
        <taxon>Archaea</taxon>
        <taxon>Methanobacteriati</taxon>
        <taxon>Methanobacteriota</taxon>
        <taxon>Stenosarchaea group</taxon>
        <taxon>Halobacteria</taxon>
        <taxon>Halobacteriales</taxon>
        <taxon>Natrialbaceae</taxon>
        <taxon>Natronosalvus</taxon>
    </lineage>
</organism>
<dbReference type="KEGG" id="sawl:NGM29_00765"/>
<reference evidence="2" key="1">
    <citation type="submission" date="2022-06" db="EMBL/GenBank/DDBJ databases">
        <title>Diverse halophilic archaea isolated from saline environments.</title>
        <authorList>
            <person name="Cui H.-L."/>
        </authorList>
    </citation>
    <scope>NUCLEOTIDE SEQUENCE</scope>
    <source>
        <strain evidence="2">WLHS1</strain>
    </source>
</reference>
<gene>
    <name evidence="2" type="ORF">NGM29_00765</name>
</gene>
<dbReference type="AlphaFoldDB" id="A0A9E7N9C9"/>